<protein>
    <submittedName>
        <fullName evidence="1">Uncharacterized protein</fullName>
    </submittedName>
</protein>
<name>A0A0D9NH64_METAN</name>
<organism evidence="1 2">
    <name type="scientific">Metarhizium anisopliae BRIP 53293</name>
    <dbReference type="NCBI Taxonomy" id="1291518"/>
    <lineage>
        <taxon>Eukaryota</taxon>
        <taxon>Fungi</taxon>
        <taxon>Dikarya</taxon>
        <taxon>Ascomycota</taxon>
        <taxon>Pezizomycotina</taxon>
        <taxon>Sordariomycetes</taxon>
        <taxon>Hypocreomycetidae</taxon>
        <taxon>Hypocreales</taxon>
        <taxon>Clavicipitaceae</taxon>
        <taxon>Metarhizium</taxon>
    </lineage>
</organism>
<accession>A0A0D9NH64</accession>
<evidence type="ECO:0000313" key="2">
    <source>
        <dbReference type="Proteomes" id="UP000054544"/>
    </source>
</evidence>
<sequence length="156" mass="18041">MLEKASLSQMQMKYTHDKTATYPNIVMTPYPPKQKHADCRQSACYGRDDCEWQMANGVENGFSYPCRHFQITDRGVRRWGNKETGQQKPGEKSSKNEVDQGYASLCLKDHFLVLWPMGFILALDSSFAQTCCEERLQLTHLKCHDKAWVDAWIPFL</sequence>
<dbReference type="AlphaFoldDB" id="A0A0D9NH64"/>
<evidence type="ECO:0000313" key="1">
    <source>
        <dbReference type="EMBL" id="KJK73319.1"/>
    </source>
</evidence>
<dbReference type="EMBL" id="KE384968">
    <property type="protein sequence ID" value="KJK73319.1"/>
    <property type="molecule type" value="Genomic_DNA"/>
</dbReference>
<dbReference type="Proteomes" id="UP000054544">
    <property type="component" value="Unassembled WGS sequence"/>
</dbReference>
<gene>
    <name evidence="1" type="ORF">H634G_11537</name>
</gene>
<proteinExistence type="predicted"/>
<reference evidence="2" key="1">
    <citation type="journal article" date="2014" name="BMC Genomics">
        <title>The genome sequence of the biocontrol fungus Metarhizium anisopliae and comparative genomics of Metarhizium species.</title>
        <authorList>
            <person name="Pattemore J.A."/>
            <person name="Hane J.K."/>
            <person name="Williams A.H."/>
            <person name="Wilson B.A."/>
            <person name="Stodart B.J."/>
            <person name="Ash G.J."/>
        </authorList>
    </citation>
    <scope>NUCLEOTIDE SEQUENCE [LARGE SCALE GENOMIC DNA]</scope>
    <source>
        <strain evidence="2">BRIP 53293</strain>
    </source>
</reference>
<keyword evidence="2" id="KW-1185">Reference proteome</keyword>